<dbReference type="RefSeq" id="WP_093393675.1">
    <property type="nucleotide sequence ID" value="NZ_FOUU01000002.1"/>
</dbReference>
<dbReference type="GO" id="GO:0016887">
    <property type="term" value="F:ATP hydrolysis activity"/>
    <property type="evidence" value="ECO:0007669"/>
    <property type="project" value="TreeGrafter"/>
</dbReference>
<dbReference type="InterPro" id="IPR002586">
    <property type="entry name" value="CobQ/CobB/MinD/ParA_Nub-bd_dom"/>
</dbReference>
<name>A0A1I4S8B9_9BACT</name>
<dbReference type="SUPFAM" id="SSF52540">
    <property type="entry name" value="P-loop containing nucleoside triphosphate hydrolases"/>
    <property type="match status" value="1"/>
</dbReference>
<dbReference type="AlphaFoldDB" id="A0A1I4S8B9"/>
<dbReference type="GO" id="GO:0051782">
    <property type="term" value="P:negative regulation of cell division"/>
    <property type="evidence" value="ECO:0007669"/>
    <property type="project" value="TreeGrafter"/>
</dbReference>
<dbReference type="STRING" id="39841.SAMN05660836_00810"/>
<dbReference type="InterPro" id="IPR050625">
    <property type="entry name" value="ParA/MinD_ATPase"/>
</dbReference>
<sequence length="261" mass="28423">MKICVCGKGGSGKTTIIKLMADVLRDRGCKVIVLDSDESNPALYRALGLSAPPCSLMESLGGKRAVQEKMRAAMARGEEEPALSIWQQDSMSLKDLPSDYVAENRGIYLIQTGKIERSMEGCACPMGVVTREFLKKFSLHTGEIMLVDMEAGIEHFGRGIETGVDGVVCVVEPSYESVLIAQNVMKLTSSSGASFKGCVLNKVMDEDQEMNLRSLLDESKVPVIGRIGYYQEIQKASLAGMPPTCDRATAEMVPIVDRIFK</sequence>
<dbReference type="InterPro" id="IPR014433">
    <property type="entry name" value="CooC"/>
</dbReference>
<dbReference type="GO" id="GO:0005829">
    <property type="term" value="C:cytosol"/>
    <property type="evidence" value="ECO:0007669"/>
    <property type="project" value="TreeGrafter"/>
</dbReference>
<dbReference type="PANTHER" id="PTHR43384:SF3">
    <property type="entry name" value="AAA+ ATPASE DOMAIN-CONTAINING PROTEIN"/>
    <property type="match status" value="1"/>
</dbReference>
<keyword evidence="3" id="KW-1185">Reference proteome</keyword>
<dbReference type="Pfam" id="PF01656">
    <property type="entry name" value="CbiA"/>
    <property type="match status" value="1"/>
</dbReference>
<dbReference type="Proteomes" id="UP000199611">
    <property type="component" value="Unassembled WGS sequence"/>
</dbReference>
<evidence type="ECO:0000259" key="1">
    <source>
        <dbReference type="Pfam" id="PF01656"/>
    </source>
</evidence>
<dbReference type="GO" id="GO:0005524">
    <property type="term" value="F:ATP binding"/>
    <property type="evidence" value="ECO:0007669"/>
    <property type="project" value="TreeGrafter"/>
</dbReference>
<gene>
    <name evidence="2" type="ORF">SAMN05660836_00810</name>
</gene>
<dbReference type="Gene3D" id="3.40.50.300">
    <property type="entry name" value="P-loop containing nucleotide triphosphate hydrolases"/>
    <property type="match status" value="1"/>
</dbReference>
<evidence type="ECO:0000313" key="3">
    <source>
        <dbReference type="Proteomes" id="UP000199611"/>
    </source>
</evidence>
<reference evidence="2 3" key="1">
    <citation type="submission" date="2016-10" db="EMBL/GenBank/DDBJ databases">
        <authorList>
            <person name="de Groot N.N."/>
        </authorList>
    </citation>
    <scope>NUCLEOTIDE SEQUENCE [LARGE SCALE GENOMIC DNA]</scope>
    <source>
        <strain evidence="2 3">DSM 9990</strain>
    </source>
</reference>
<dbReference type="PIRSF" id="PIRSF005647">
    <property type="entry name" value="CooC"/>
    <property type="match status" value="1"/>
</dbReference>
<dbReference type="GO" id="GO:0009898">
    <property type="term" value="C:cytoplasmic side of plasma membrane"/>
    <property type="evidence" value="ECO:0007669"/>
    <property type="project" value="TreeGrafter"/>
</dbReference>
<protein>
    <submittedName>
        <fullName evidence="2">CO dehydrogenase maturation factor</fullName>
    </submittedName>
</protein>
<feature type="domain" description="CobQ/CobB/MinD/ParA nucleotide binding" evidence="1">
    <location>
        <begin position="6"/>
        <end position="242"/>
    </location>
</feature>
<dbReference type="PANTHER" id="PTHR43384">
    <property type="entry name" value="SEPTUM SITE-DETERMINING PROTEIN MIND HOMOLOG, CHLOROPLASTIC-RELATED"/>
    <property type="match status" value="1"/>
</dbReference>
<organism evidence="2 3">
    <name type="scientific">Thermodesulforhabdus norvegica</name>
    <dbReference type="NCBI Taxonomy" id="39841"/>
    <lineage>
        <taxon>Bacteria</taxon>
        <taxon>Pseudomonadati</taxon>
        <taxon>Thermodesulfobacteriota</taxon>
        <taxon>Syntrophobacteria</taxon>
        <taxon>Syntrophobacterales</taxon>
        <taxon>Thermodesulforhabdaceae</taxon>
        <taxon>Thermodesulforhabdus</taxon>
    </lineage>
</organism>
<dbReference type="InterPro" id="IPR027417">
    <property type="entry name" value="P-loop_NTPase"/>
</dbReference>
<dbReference type="OrthoDB" id="7346657at2"/>
<dbReference type="EMBL" id="FOUU01000002">
    <property type="protein sequence ID" value="SFM60540.1"/>
    <property type="molecule type" value="Genomic_DNA"/>
</dbReference>
<accession>A0A1I4S8B9</accession>
<evidence type="ECO:0000313" key="2">
    <source>
        <dbReference type="EMBL" id="SFM60540.1"/>
    </source>
</evidence>
<proteinExistence type="predicted"/>